<dbReference type="Proteomes" id="UP001198163">
    <property type="component" value="Unassembled WGS sequence"/>
</dbReference>
<dbReference type="InterPro" id="IPR001296">
    <property type="entry name" value="Glyco_trans_1"/>
</dbReference>
<dbReference type="Pfam" id="PF00534">
    <property type="entry name" value="Glycos_transf_1"/>
    <property type="match status" value="1"/>
</dbReference>
<dbReference type="CDD" id="cd03808">
    <property type="entry name" value="GT4_CapM-like"/>
    <property type="match status" value="1"/>
</dbReference>
<feature type="domain" description="Glycosyl transferase family 1" evidence="1">
    <location>
        <begin position="188"/>
        <end position="347"/>
    </location>
</feature>
<dbReference type="SUPFAM" id="SSF53756">
    <property type="entry name" value="UDP-Glycosyltransferase/glycogen phosphorylase"/>
    <property type="match status" value="1"/>
</dbReference>
<proteinExistence type="predicted"/>
<protein>
    <submittedName>
        <fullName evidence="2">Glycosyltransferase family 4 protein</fullName>
    </submittedName>
</protein>
<sequence>MRLIVTANLSSNILSRKNLLSALQKEGWTISAAGCIDGGTEELVKMGIDFVELPMENKGTGIFSDLKTFASFFTMYRKIKPDAVLHYNSKPDIYGTLAASMLGIRSISNITGLGTVYVGPDRLVRKIVNMLYRIAFLGKKSYVFFQNSEDRDLFLQLKIVPQNRCSVLPGSGVDIQSYAPVDATKGAEEPTHFLFASRLVIAKGIREFIEAAGIVKQTHENAVFDIIGEMLDYESFITREELEAAVSTGRVAYHGNAQGSRKWLETADCVVLPSYYREGVPRILLEGAAMGKPLIAADSIGTREPISDGINGYLCEPASGKDLARCMLDFLKLTPDERRKMGTESRKVAVSRFSDEIVSKKYLEILVQGRNA</sequence>
<evidence type="ECO:0000259" key="1">
    <source>
        <dbReference type="Pfam" id="PF00534"/>
    </source>
</evidence>
<dbReference type="AlphaFoldDB" id="A0AAE3EJJ9"/>
<keyword evidence="3" id="KW-1185">Reference proteome</keyword>
<evidence type="ECO:0000313" key="3">
    <source>
        <dbReference type="Proteomes" id="UP001198163"/>
    </source>
</evidence>
<gene>
    <name evidence="2" type="ORF">K7J14_08090</name>
</gene>
<dbReference type="PANTHER" id="PTHR12526">
    <property type="entry name" value="GLYCOSYLTRANSFERASE"/>
    <property type="match status" value="1"/>
</dbReference>
<accession>A0AAE3EJJ9</accession>
<dbReference type="PANTHER" id="PTHR12526:SF638">
    <property type="entry name" value="SPORE COAT PROTEIN SA"/>
    <property type="match status" value="1"/>
</dbReference>
<comment type="caution">
    <text evidence="2">The sequence shown here is derived from an EMBL/GenBank/DDBJ whole genome shotgun (WGS) entry which is preliminary data.</text>
</comment>
<dbReference type="GO" id="GO:0016757">
    <property type="term" value="F:glycosyltransferase activity"/>
    <property type="evidence" value="ECO:0007669"/>
    <property type="project" value="InterPro"/>
</dbReference>
<dbReference type="Gene3D" id="3.40.50.2000">
    <property type="entry name" value="Glycogen Phosphorylase B"/>
    <property type="match status" value="2"/>
</dbReference>
<name>A0AAE3EJJ9_9SPIR</name>
<evidence type="ECO:0000313" key="2">
    <source>
        <dbReference type="EMBL" id="MCD1654664.1"/>
    </source>
</evidence>
<organism evidence="2 3">
    <name type="scientific">Teretinema zuelzerae</name>
    <dbReference type="NCBI Taxonomy" id="156"/>
    <lineage>
        <taxon>Bacteria</taxon>
        <taxon>Pseudomonadati</taxon>
        <taxon>Spirochaetota</taxon>
        <taxon>Spirochaetia</taxon>
        <taxon>Spirochaetales</taxon>
        <taxon>Treponemataceae</taxon>
        <taxon>Teretinema</taxon>
    </lineage>
</organism>
<dbReference type="RefSeq" id="WP_230755115.1">
    <property type="nucleotide sequence ID" value="NZ_JAINWA010000003.1"/>
</dbReference>
<reference evidence="2" key="1">
    <citation type="submission" date="2021-08" db="EMBL/GenBank/DDBJ databases">
        <title>Comparative analyses of Brucepasteria parasyntrophica and Teretinema zuelzerae.</title>
        <authorList>
            <person name="Song Y."/>
            <person name="Brune A."/>
        </authorList>
    </citation>
    <scope>NUCLEOTIDE SEQUENCE</scope>
    <source>
        <strain evidence="2">DSM 1903</strain>
    </source>
</reference>
<dbReference type="EMBL" id="JAINWA010000003">
    <property type="protein sequence ID" value="MCD1654664.1"/>
    <property type="molecule type" value="Genomic_DNA"/>
</dbReference>